<dbReference type="GO" id="GO:0008966">
    <property type="term" value="F:phosphoglucosamine mutase activity"/>
    <property type="evidence" value="ECO:0007669"/>
    <property type="project" value="UniProtKB-EC"/>
</dbReference>
<dbReference type="InterPro" id="IPR016066">
    <property type="entry name" value="A-D-PHexomutase_CS"/>
</dbReference>
<feature type="domain" description="Alpha-D-phosphohexomutase C-terminal" evidence="8">
    <location>
        <begin position="396"/>
        <end position="446"/>
    </location>
</feature>
<dbReference type="SUPFAM" id="SSF55957">
    <property type="entry name" value="Phosphoglucomutase, C-terminal domain"/>
    <property type="match status" value="1"/>
</dbReference>
<dbReference type="Pfam" id="PF00408">
    <property type="entry name" value="PGM_PMM_IV"/>
    <property type="match status" value="1"/>
</dbReference>
<dbReference type="Pfam" id="PF02878">
    <property type="entry name" value="PGM_PMM_I"/>
    <property type="match status" value="1"/>
</dbReference>
<keyword evidence="3" id="KW-0597">Phosphoprotein</keyword>
<evidence type="ECO:0000313" key="12">
    <source>
        <dbReference type="EMBL" id="QDU64414.1"/>
    </source>
</evidence>
<dbReference type="GO" id="GO:0009252">
    <property type="term" value="P:peptidoglycan biosynthetic process"/>
    <property type="evidence" value="ECO:0007669"/>
    <property type="project" value="TreeGrafter"/>
</dbReference>
<gene>
    <name evidence="12" type="primary">glmM</name>
    <name evidence="12" type="ORF">Pan216_53040</name>
</gene>
<keyword evidence="5 7" id="KW-0460">Magnesium</keyword>
<dbReference type="KEGG" id="knv:Pan216_53040"/>
<evidence type="ECO:0000256" key="5">
    <source>
        <dbReference type="ARBA" id="ARBA00022842"/>
    </source>
</evidence>
<dbReference type="Gene3D" id="3.40.120.10">
    <property type="entry name" value="Alpha-D-Glucose-1,6-Bisphosphate, subunit A, domain 3"/>
    <property type="match status" value="3"/>
</dbReference>
<feature type="domain" description="Alpha-D-phosphohexomutase alpha/beta/alpha" evidence="9">
    <location>
        <begin position="11"/>
        <end position="137"/>
    </location>
</feature>
<dbReference type="InterPro" id="IPR036900">
    <property type="entry name" value="A-D-PHexomutase_C_sf"/>
</dbReference>
<evidence type="ECO:0000256" key="2">
    <source>
        <dbReference type="ARBA" id="ARBA00010231"/>
    </source>
</evidence>
<dbReference type="RefSeq" id="WP_145262609.1">
    <property type="nucleotide sequence ID" value="NZ_CP036279.1"/>
</dbReference>
<keyword evidence="4 7" id="KW-0479">Metal-binding</keyword>
<feature type="domain" description="Alpha-D-phosphohexomutase alpha/beta/alpha" evidence="11">
    <location>
        <begin position="267"/>
        <end position="369"/>
    </location>
</feature>
<evidence type="ECO:0000256" key="6">
    <source>
        <dbReference type="ARBA" id="ARBA00023235"/>
    </source>
</evidence>
<dbReference type="Pfam" id="PF02880">
    <property type="entry name" value="PGM_PMM_III"/>
    <property type="match status" value="1"/>
</dbReference>
<dbReference type="InterPro" id="IPR024086">
    <property type="entry name" value="GlmM_arc-type"/>
</dbReference>
<sequence length="453" mass="49196">MPQPSADYPLIVGVSGIRGIVGHSLTPDVVTKFAACFGTPRSGKTIVVSRDGRSSGEMLVRAATAGLLAVGCDVLDLGIASTPTCGFMVKEHGAAGGLQVTASHNPPQWNGLKLFRPEGFVLSPDEGQRVAEDYHADNRRYAEWESIGNVHGNVDAYLPHLHRVLSLVDADAIRRRHFRVVLDANHASGAVFAPRLLEMLDCQLEILGAEPNGRFEHMPEPIEENLGGLAKAVREARADIGFAVDPDGDRLAVVDGTGRYIGEEYTLALSILHRLAQKTGPVVLNGSTSRVSEEAARRYDCPVFRTKVGEVHVAERMLAEGAVIGGEGNGGVIDPRVGMGRDSSIAMALLLELLTTREQPLAEIVDELPRFEIEKRKFSISGLDLAALFDRIKIHFADGDLDTADGIRVTWKDSWVQIRASNTEPIVRVFAEARDRSRANELCDQVHRLIEIG</sequence>
<evidence type="ECO:0000259" key="9">
    <source>
        <dbReference type="Pfam" id="PF02878"/>
    </source>
</evidence>
<keyword evidence="6 12" id="KW-0413">Isomerase</keyword>
<dbReference type="PRINTS" id="PR00509">
    <property type="entry name" value="PGMPMM"/>
</dbReference>
<dbReference type="Proteomes" id="UP000317093">
    <property type="component" value="Chromosome"/>
</dbReference>
<dbReference type="Gene3D" id="3.30.310.50">
    <property type="entry name" value="Alpha-D-phosphohexomutase, C-terminal domain"/>
    <property type="match status" value="1"/>
</dbReference>
<keyword evidence="13" id="KW-1185">Reference proteome</keyword>
<dbReference type="GO" id="GO:0000287">
    <property type="term" value="F:magnesium ion binding"/>
    <property type="evidence" value="ECO:0007669"/>
    <property type="project" value="InterPro"/>
</dbReference>
<dbReference type="GO" id="GO:0005975">
    <property type="term" value="P:carbohydrate metabolic process"/>
    <property type="evidence" value="ECO:0007669"/>
    <property type="project" value="InterPro"/>
</dbReference>
<evidence type="ECO:0000259" key="11">
    <source>
        <dbReference type="Pfam" id="PF02880"/>
    </source>
</evidence>
<dbReference type="InterPro" id="IPR005846">
    <property type="entry name" value="A-D-PHexomutase_a/b/a-III"/>
</dbReference>
<proteinExistence type="inferred from homology"/>
<dbReference type="Pfam" id="PF02879">
    <property type="entry name" value="PGM_PMM_II"/>
    <property type="match status" value="1"/>
</dbReference>
<dbReference type="InterPro" id="IPR005844">
    <property type="entry name" value="A-D-PHexomutase_a/b/a-I"/>
</dbReference>
<protein>
    <submittedName>
        <fullName evidence="12">Phosphoglucosamine mutase</fullName>
        <ecNumber evidence="12">5.4.2.10</ecNumber>
    </submittedName>
</protein>
<dbReference type="EC" id="5.4.2.10" evidence="12"/>
<dbReference type="GO" id="GO:0005829">
    <property type="term" value="C:cytosol"/>
    <property type="evidence" value="ECO:0007669"/>
    <property type="project" value="TreeGrafter"/>
</dbReference>
<evidence type="ECO:0000256" key="1">
    <source>
        <dbReference type="ARBA" id="ARBA00001946"/>
    </source>
</evidence>
<dbReference type="EMBL" id="CP036279">
    <property type="protein sequence ID" value="QDU64414.1"/>
    <property type="molecule type" value="Genomic_DNA"/>
</dbReference>
<evidence type="ECO:0000256" key="7">
    <source>
        <dbReference type="RuleBase" id="RU004326"/>
    </source>
</evidence>
<organism evidence="12 13">
    <name type="scientific">Kolteria novifilia</name>
    <dbReference type="NCBI Taxonomy" id="2527975"/>
    <lineage>
        <taxon>Bacteria</taxon>
        <taxon>Pseudomonadati</taxon>
        <taxon>Planctomycetota</taxon>
        <taxon>Planctomycetia</taxon>
        <taxon>Kolteriales</taxon>
        <taxon>Kolteriaceae</taxon>
        <taxon>Kolteria</taxon>
    </lineage>
</organism>
<accession>A0A518BBQ1</accession>
<comment type="cofactor">
    <cofactor evidence="1">
        <name>Mg(2+)</name>
        <dbReference type="ChEBI" id="CHEBI:18420"/>
    </cofactor>
</comment>
<dbReference type="InterPro" id="IPR005843">
    <property type="entry name" value="A-D-PHexomutase_C"/>
</dbReference>
<feature type="domain" description="Alpha-D-phosphohexomutase alpha/beta/alpha" evidence="10">
    <location>
        <begin position="160"/>
        <end position="258"/>
    </location>
</feature>
<evidence type="ECO:0000313" key="13">
    <source>
        <dbReference type="Proteomes" id="UP000317093"/>
    </source>
</evidence>
<dbReference type="SUPFAM" id="SSF53738">
    <property type="entry name" value="Phosphoglucomutase, first 3 domains"/>
    <property type="match status" value="3"/>
</dbReference>
<dbReference type="PANTHER" id="PTHR42946">
    <property type="entry name" value="PHOSPHOHEXOSE MUTASE"/>
    <property type="match status" value="1"/>
</dbReference>
<dbReference type="NCBIfam" id="TIGR03990">
    <property type="entry name" value="Arch_GlmM"/>
    <property type="match status" value="1"/>
</dbReference>
<name>A0A518BBQ1_9BACT</name>
<evidence type="ECO:0000256" key="3">
    <source>
        <dbReference type="ARBA" id="ARBA00022553"/>
    </source>
</evidence>
<evidence type="ECO:0000256" key="4">
    <source>
        <dbReference type="ARBA" id="ARBA00022723"/>
    </source>
</evidence>
<dbReference type="AlphaFoldDB" id="A0A518BBQ1"/>
<dbReference type="GO" id="GO:0006048">
    <property type="term" value="P:UDP-N-acetylglucosamine biosynthetic process"/>
    <property type="evidence" value="ECO:0007669"/>
    <property type="project" value="TreeGrafter"/>
</dbReference>
<evidence type="ECO:0000259" key="8">
    <source>
        <dbReference type="Pfam" id="PF00408"/>
    </source>
</evidence>
<dbReference type="InterPro" id="IPR005845">
    <property type="entry name" value="A-D-PHexomutase_a/b/a-II"/>
</dbReference>
<dbReference type="OrthoDB" id="9806956at2"/>
<dbReference type="PANTHER" id="PTHR42946:SF1">
    <property type="entry name" value="PHOSPHOGLUCOMUTASE (ALPHA-D-GLUCOSE-1,6-BISPHOSPHATE-DEPENDENT)"/>
    <property type="match status" value="1"/>
</dbReference>
<dbReference type="PROSITE" id="PS00710">
    <property type="entry name" value="PGM_PMM"/>
    <property type="match status" value="1"/>
</dbReference>
<dbReference type="InterPro" id="IPR050060">
    <property type="entry name" value="Phosphoglucosamine_mutase"/>
</dbReference>
<comment type="similarity">
    <text evidence="2 7">Belongs to the phosphohexose mutase family.</text>
</comment>
<reference evidence="12 13" key="1">
    <citation type="submission" date="2019-02" db="EMBL/GenBank/DDBJ databases">
        <title>Deep-cultivation of Planctomycetes and their phenomic and genomic characterization uncovers novel biology.</title>
        <authorList>
            <person name="Wiegand S."/>
            <person name="Jogler M."/>
            <person name="Boedeker C."/>
            <person name="Pinto D."/>
            <person name="Vollmers J."/>
            <person name="Rivas-Marin E."/>
            <person name="Kohn T."/>
            <person name="Peeters S.H."/>
            <person name="Heuer A."/>
            <person name="Rast P."/>
            <person name="Oberbeckmann S."/>
            <person name="Bunk B."/>
            <person name="Jeske O."/>
            <person name="Meyerdierks A."/>
            <person name="Storesund J.E."/>
            <person name="Kallscheuer N."/>
            <person name="Luecker S."/>
            <person name="Lage O.M."/>
            <person name="Pohl T."/>
            <person name="Merkel B.J."/>
            <person name="Hornburger P."/>
            <person name="Mueller R.-W."/>
            <person name="Bruemmer F."/>
            <person name="Labrenz M."/>
            <person name="Spormann A.M."/>
            <person name="Op den Camp H."/>
            <person name="Overmann J."/>
            <person name="Amann R."/>
            <person name="Jetten M.S.M."/>
            <person name="Mascher T."/>
            <person name="Medema M.H."/>
            <person name="Devos D.P."/>
            <person name="Kaster A.-K."/>
            <person name="Ovreas L."/>
            <person name="Rohde M."/>
            <person name="Galperin M.Y."/>
            <person name="Jogler C."/>
        </authorList>
    </citation>
    <scope>NUCLEOTIDE SEQUENCE [LARGE SCALE GENOMIC DNA]</scope>
    <source>
        <strain evidence="12 13">Pan216</strain>
    </source>
</reference>
<dbReference type="InterPro" id="IPR005841">
    <property type="entry name" value="Alpha-D-phosphohexomutase_SF"/>
</dbReference>
<evidence type="ECO:0000259" key="10">
    <source>
        <dbReference type="Pfam" id="PF02879"/>
    </source>
</evidence>
<dbReference type="InterPro" id="IPR016055">
    <property type="entry name" value="A-D-PHexomutase_a/b/a-I/II/III"/>
</dbReference>
<dbReference type="GO" id="GO:0004615">
    <property type="term" value="F:phosphomannomutase activity"/>
    <property type="evidence" value="ECO:0007669"/>
    <property type="project" value="TreeGrafter"/>
</dbReference>